<evidence type="ECO:0000256" key="1">
    <source>
        <dbReference type="SAM" id="MobiDB-lite"/>
    </source>
</evidence>
<proteinExistence type="predicted"/>
<organism evidence="4 5">
    <name type="scientific">Streptomyces litchfieldiae</name>
    <dbReference type="NCBI Taxonomy" id="3075543"/>
    <lineage>
        <taxon>Bacteria</taxon>
        <taxon>Bacillati</taxon>
        <taxon>Actinomycetota</taxon>
        <taxon>Actinomycetes</taxon>
        <taxon>Kitasatosporales</taxon>
        <taxon>Streptomycetaceae</taxon>
        <taxon>Streptomyces</taxon>
    </lineage>
</organism>
<feature type="domain" description="Pyrrolo-quinoline quinone repeat" evidence="3">
    <location>
        <begin position="116"/>
        <end position="233"/>
    </location>
</feature>
<feature type="transmembrane region" description="Helical" evidence="2">
    <location>
        <begin position="87"/>
        <end position="107"/>
    </location>
</feature>
<evidence type="ECO:0000256" key="2">
    <source>
        <dbReference type="SAM" id="Phobius"/>
    </source>
</evidence>
<dbReference type="Gene3D" id="2.40.128.630">
    <property type="match status" value="1"/>
</dbReference>
<evidence type="ECO:0000313" key="5">
    <source>
        <dbReference type="Proteomes" id="UP001183246"/>
    </source>
</evidence>
<evidence type="ECO:0000313" key="4">
    <source>
        <dbReference type="EMBL" id="MDT0345468.1"/>
    </source>
</evidence>
<feature type="compositionally biased region" description="Pro residues" evidence="1">
    <location>
        <begin position="1"/>
        <end position="22"/>
    </location>
</feature>
<dbReference type="InterPro" id="IPR015943">
    <property type="entry name" value="WD40/YVTN_repeat-like_dom_sf"/>
</dbReference>
<accession>A0ABU2MUZ5</accession>
<dbReference type="EMBL" id="JAVREL010000014">
    <property type="protein sequence ID" value="MDT0345468.1"/>
    <property type="molecule type" value="Genomic_DNA"/>
</dbReference>
<feature type="domain" description="Pyrrolo-quinoline quinone repeat" evidence="3">
    <location>
        <begin position="332"/>
        <end position="485"/>
    </location>
</feature>
<keyword evidence="2" id="KW-0472">Membrane</keyword>
<protein>
    <submittedName>
        <fullName evidence="4">PQQ-binding-like beta-propeller repeat protein</fullName>
    </submittedName>
</protein>
<dbReference type="PANTHER" id="PTHR34512">
    <property type="entry name" value="CELL SURFACE PROTEIN"/>
    <property type="match status" value="1"/>
</dbReference>
<dbReference type="Pfam" id="PF13360">
    <property type="entry name" value="PQQ_2"/>
    <property type="match status" value="2"/>
</dbReference>
<dbReference type="SUPFAM" id="SSF50998">
    <property type="entry name" value="Quinoprotein alcohol dehydrogenase-like"/>
    <property type="match status" value="1"/>
</dbReference>
<sequence length="558" mass="58197">MSSNTPFPPPHPPHQPPPPQFPPQGGVPQHVPGPQPPAPAPGAYPALHHPYGQPPQAPYPGPVYGGPPPGAAPPPPGGHRRGGRSPVVAVIAVVLVLALAGGAWFLLGSDEDDSAGGRVSAVDPSTPGGRMWSVDEDVPDEGTRPTGFWAVNDTIVKANGSVLTAYAMADGSEVWTLELEGDAICVPSTATPEGLLVVGHGEHNCGQNITQIDLTTGETGWSRPLEPEEDPLGFQIAMAGSSYAIHTLGGWNLHRVADGEEISSAGAGYDALSNDARQTVFGQEAPELVTGEDVCAVDAVAGGAALIRLRTCAIVLDAAAGTLGDPIFRLEEIDPDTGDTMWTLDLPEGRWLEKIHSSSPLVVSLTSEEFGPVTELMFVEAGQITGQVPIETTGVPAADAGLFAGEACRDEGIPYSAVDDCGGLAVHGDLLYISPETGIGGGTTVTAMNATTGEVVWSHRTEDFFRQMVLAADEEGAIVHQVGFDGELGQVVRITDGRRVEPLFKVDDVFLTPDSFMAFNEGRLFFSPTDYSLEYDIAAYGPDGEVTTSPSASTEPAP</sequence>
<keyword evidence="2" id="KW-1133">Transmembrane helix</keyword>
<dbReference type="PANTHER" id="PTHR34512:SF30">
    <property type="entry name" value="OUTER MEMBRANE PROTEIN ASSEMBLY FACTOR BAMB"/>
    <property type="match status" value="1"/>
</dbReference>
<gene>
    <name evidence="4" type="ORF">RM590_23110</name>
</gene>
<feature type="region of interest" description="Disordered" evidence="1">
    <location>
        <begin position="1"/>
        <end position="83"/>
    </location>
</feature>
<dbReference type="RefSeq" id="WP_311706599.1">
    <property type="nucleotide sequence ID" value="NZ_JAVREL010000014.1"/>
</dbReference>
<keyword evidence="2" id="KW-0812">Transmembrane</keyword>
<reference evidence="5" key="1">
    <citation type="submission" date="2023-07" db="EMBL/GenBank/DDBJ databases">
        <title>30 novel species of actinomycetes from the DSMZ collection.</title>
        <authorList>
            <person name="Nouioui I."/>
        </authorList>
    </citation>
    <scope>NUCLEOTIDE SEQUENCE [LARGE SCALE GENOMIC DNA]</scope>
    <source>
        <strain evidence="5">DSM 44938</strain>
    </source>
</reference>
<dbReference type="InterPro" id="IPR011047">
    <property type="entry name" value="Quinoprotein_ADH-like_sf"/>
</dbReference>
<name>A0ABU2MUZ5_9ACTN</name>
<feature type="compositionally biased region" description="Pro residues" evidence="1">
    <location>
        <begin position="52"/>
        <end position="77"/>
    </location>
</feature>
<feature type="compositionally biased region" description="Pro residues" evidence="1">
    <location>
        <begin position="31"/>
        <end position="42"/>
    </location>
</feature>
<evidence type="ECO:0000259" key="3">
    <source>
        <dbReference type="Pfam" id="PF13360"/>
    </source>
</evidence>
<dbReference type="Proteomes" id="UP001183246">
    <property type="component" value="Unassembled WGS sequence"/>
</dbReference>
<dbReference type="InterPro" id="IPR002372">
    <property type="entry name" value="PQQ_rpt_dom"/>
</dbReference>
<feature type="region of interest" description="Disordered" evidence="1">
    <location>
        <begin position="110"/>
        <end position="131"/>
    </location>
</feature>
<dbReference type="SUPFAM" id="SSF81995">
    <property type="entry name" value="beta-sandwich domain of Sec23/24"/>
    <property type="match status" value="1"/>
</dbReference>
<keyword evidence="5" id="KW-1185">Reference proteome</keyword>
<comment type="caution">
    <text evidence="4">The sequence shown here is derived from an EMBL/GenBank/DDBJ whole genome shotgun (WGS) entry which is preliminary data.</text>
</comment>
<dbReference type="Gene3D" id="2.130.10.10">
    <property type="entry name" value="YVTN repeat-like/Quinoprotein amine dehydrogenase"/>
    <property type="match status" value="1"/>
</dbReference>